<feature type="region of interest" description="Disordered" evidence="1">
    <location>
        <begin position="1"/>
        <end position="101"/>
    </location>
</feature>
<feature type="compositionally biased region" description="Polar residues" evidence="1">
    <location>
        <begin position="631"/>
        <end position="645"/>
    </location>
</feature>
<dbReference type="GO" id="GO:0005634">
    <property type="term" value="C:nucleus"/>
    <property type="evidence" value="ECO:0007669"/>
    <property type="project" value="TreeGrafter"/>
</dbReference>
<feature type="compositionally biased region" description="Polar residues" evidence="1">
    <location>
        <begin position="563"/>
        <end position="584"/>
    </location>
</feature>
<feature type="region of interest" description="Disordered" evidence="1">
    <location>
        <begin position="915"/>
        <end position="964"/>
    </location>
</feature>
<dbReference type="Gene3D" id="1.20.5.490">
    <property type="entry name" value="Single helix bin"/>
    <property type="match status" value="2"/>
</dbReference>
<proteinExistence type="predicted"/>
<feature type="compositionally biased region" description="Low complexity" evidence="1">
    <location>
        <begin position="473"/>
        <end position="489"/>
    </location>
</feature>
<feature type="region of interest" description="Disordered" evidence="1">
    <location>
        <begin position="329"/>
        <end position="378"/>
    </location>
</feature>
<feature type="compositionally biased region" description="Low complexity" evidence="1">
    <location>
        <begin position="1059"/>
        <end position="1075"/>
    </location>
</feature>
<evidence type="ECO:0000313" key="3">
    <source>
        <dbReference type="RefSeq" id="XP_025835709.1"/>
    </source>
</evidence>
<feature type="compositionally biased region" description="Low complexity" evidence="1">
    <location>
        <begin position="654"/>
        <end position="674"/>
    </location>
</feature>
<feature type="region of interest" description="Disordered" evidence="1">
    <location>
        <begin position="1133"/>
        <end position="1171"/>
    </location>
</feature>
<feature type="compositionally biased region" description="Polar residues" evidence="1">
    <location>
        <begin position="329"/>
        <end position="354"/>
    </location>
</feature>
<dbReference type="PANTHER" id="PTHR46745:SF1">
    <property type="entry name" value="TSC22 DOMAIN FAMILY PROTEIN 1"/>
    <property type="match status" value="1"/>
</dbReference>
<dbReference type="SUPFAM" id="SSF58026">
    <property type="entry name" value="Delta-sleep-inducing peptide immunoreactive peptide"/>
    <property type="match status" value="2"/>
</dbReference>
<gene>
    <name evidence="3" type="primary">LOC108735507</name>
</gene>
<feature type="compositionally biased region" description="Polar residues" evidence="1">
    <location>
        <begin position="45"/>
        <end position="59"/>
    </location>
</feature>
<keyword evidence="2" id="KW-1185">Reference proteome</keyword>
<dbReference type="OrthoDB" id="8961796at2759"/>
<evidence type="ECO:0000313" key="2">
    <source>
        <dbReference type="Proteomes" id="UP000192223"/>
    </source>
</evidence>
<feature type="region of interest" description="Disordered" evidence="1">
    <location>
        <begin position="552"/>
        <end position="687"/>
    </location>
</feature>
<organism evidence="2 3">
    <name type="scientific">Agrilus planipennis</name>
    <name type="common">Emerald ash borer</name>
    <name type="synonym">Agrilus marcopoli</name>
    <dbReference type="NCBI Taxonomy" id="224129"/>
    <lineage>
        <taxon>Eukaryota</taxon>
        <taxon>Metazoa</taxon>
        <taxon>Ecdysozoa</taxon>
        <taxon>Arthropoda</taxon>
        <taxon>Hexapoda</taxon>
        <taxon>Insecta</taxon>
        <taxon>Pterygota</taxon>
        <taxon>Neoptera</taxon>
        <taxon>Endopterygota</taxon>
        <taxon>Coleoptera</taxon>
        <taxon>Polyphaga</taxon>
        <taxon>Elateriformia</taxon>
        <taxon>Buprestoidea</taxon>
        <taxon>Buprestidae</taxon>
        <taxon>Agrilinae</taxon>
        <taxon>Agrilus</taxon>
    </lineage>
</organism>
<dbReference type="CDD" id="cd21936">
    <property type="entry name" value="ZIP_TSC22D"/>
    <property type="match status" value="2"/>
</dbReference>
<dbReference type="RefSeq" id="XP_025835709.1">
    <property type="nucleotide sequence ID" value="XM_025979924.1"/>
</dbReference>
<dbReference type="GeneID" id="108735507"/>
<dbReference type="GO" id="GO:0006357">
    <property type="term" value="P:regulation of transcription by RNA polymerase II"/>
    <property type="evidence" value="ECO:0007669"/>
    <property type="project" value="InterPro"/>
</dbReference>
<feature type="region of interest" description="Disordered" evidence="1">
    <location>
        <begin position="1045"/>
        <end position="1082"/>
    </location>
</feature>
<dbReference type="PANTHER" id="PTHR46745">
    <property type="entry name" value="TSC22 DOMAIN FAMILY PROTEIN 1"/>
    <property type="match status" value="1"/>
</dbReference>
<evidence type="ECO:0000256" key="1">
    <source>
        <dbReference type="SAM" id="MobiDB-lite"/>
    </source>
</evidence>
<feature type="compositionally biased region" description="Polar residues" evidence="1">
    <location>
        <begin position="1149"/>
        <end position="1171"/>
    </location>
</feature>
<protein>
    <submittedName>
        <fullName evidence="3">Protein bunched, class 2/F/G isoform-like</fullName>
    </submittedName>
</protein>
<dbReference type="GO" id="GO:0005829">
    <property type="term" value="C:cytosol"/>
    <property type="evidence" value="ECO:0007669"/>
    <property type="project" value="TreeGrafter"/>
</dbReference>
<name>A0A7F5RI79_AGRPL</name>
<sequence length="1171" mass="126917">MIPGNADPRRPDKIQRYKASAAGNGAAPGEDLTPDYMNILGPDPTSGNADGDSNTTTVEPVNINGPIQQQQQQQQPPLPQQQQLQKLQQTHRKEDVSKNTTATTTNTINVIPTSPQYGVAIIPTAITTATIPNDTSTTTAVSMNNINSNNTNAVEGDIKDMNATPNKNDRFKVVKIASAEPFRRGRWKCMDYVDQAPPSSNQSKTSQASTAASITGNVYMQTQSLPPQQIQQLLLQSGFNTTSVPQYFQGTQVIPPQAQYFYQANVQPQTMPMMIPQPQFVTGGQQQQYFQPTTVITTGSVPAGFQGMQFVQQPQQNNSAFVPTSQGVQIPQSFGSQAGSNSNTPGQTFADTTNQSQQQQQPMVNGYAYPQPQNEQQQHPQIIPPNQVAKNVILSHVQNVDVQVNSDISQNTANAFSGSGVTTVLPQTQGVVIQTVPAYDSNAPTNMYTNPQFVASVNSLPPLEQSSDDQKDAVATTETGDGGATSTTDDPAKTNPVVNAIDNKIEQAMDLVKSHLMYTVREEVEVLKEKIAELMERIQQLETENNFLRSQIPKNQQQQQQQGTSQNGGTEPSPPVASSTNPPTQIMIPGNADPRRPDKIQRYKASAAGNGAAPGEDLTPDYMNILGPDPTSGNADGDSNTTTVEPVNINGPIQQQQQQQQPPLPQQQQLQKLQQTHRKEDVSKNTTATTTNTINVIPTSPQYGVAIIPTAITTATIPNDTSTTTAVSMNNINSNNTNAVEGDIKDMNATPNKNDRFKVVKIASAEPFRRGRWKCMDYVDQAPPSSNQSKTSQASTAASITGNVYMQTQSLPPQQIQQLLLQSGFNTTSVPQYFQGTQVIPPQAQYFYQANVQPQTMPMMIPQPQFVTGGQQQQYFQPTTVITTGSVPAGFQGMQFVQQPQQNNSAFVPTSQGVQIPQSFGSQAGSNSNTPGQTFADTTNQSQQQQQPMVNGYAYPQPQNEQQQHPQIIPPNQVAKNVILSHVQNVDVQVNSDISQNTANAFSGSGVTTVLPQTQGVVIQTVPAYDSNAPTNMYTNPQFVASVNSLPPLEQSSDDQKDAVATTETGDGGATSTTDDPAKTNPVVNAIDNKIEQAMDLVKSHLMYTVREEVEVLKEKIAELMERIQQLETENNFLRSQIPKNQQQQQQQGTSQNGGTEPSPPVASSTNPPTQ</sequence>
<reference evidence="3" key="1">
    <citation type="submission" date="2025-08" db="UniProtKB">
        <authorList>
            <consortium name="RefSeq"/>
        </authorList>
    </citation>
    <scope>IDENTIFICATION</scope>
    <source>
        <tissue evidence="3">Entire body</tissue>
    </source>
</reference>
<feature type="region of interest" description="Disordered" evidence="1">
    <location>
        <begin position="459"/>
        <end position="496"/>
    </location>
</feature>
<dbReference type="Proteomes" id="UP000192223">
    <property type="component" value="Unplaced"/>
</dbReference>
<dbReference type="AlphaFoldDB" id="A0A7F5RI79"/>
<feature type="compositionally biased region" description="Polar residues" evidence="1">
    <location>
        <begin position="915"/>
        <end position="940"/>
    </location>
</feature>
<dbReference type="InterPro" id="IPR000580">
    <property type="entry name" value="TSC22/Bun"/>
</dbReference>
<feature type="compositionally biased region" description="Low complexity" evidence="1">
    <location>
        <begin position="68"/>
        <end position="88"/>
    </location>
</feature>
<accession>A0A7F5RI79</accession>
<dbReference type="Pfam" id="PF01166">
    <property type="entry name" value="TSC22"/>
    <property type="match status" value="2"/>
</dbReference>
<dbReference type="InParanoid" id="A0A7F5RI79"/>
<dbReference type="GO" id="GO:0008284">
    <property type="term" value="P:positive regulation of cell population proliferation"/>
    <property type="evidence" value="ECO:0007669"/>
    <property type="project" value="TreeGrafter"/>
</dbReference>
<dbReference type="KEGG" id="apln:108735507"/>
<dbReference type="GO" id="GO:0043066">
    <property type="term" value="P:negative regulation of apoptotic process"/>
    <property type="evidence" value="ECO:0007669"/>
    <property type="project" value="TreeGrafter"/>
</dbReference>